<evidence type="ECO:0000256" key="11">
    <source>
        <dbReference type="SAM" id="MobiDB-lite"/>
    </source>
</evidence>
<dbReference type="InterPro" id="IPR000768">
    <property type="entry name" value="ART"/>
</dbReference>
<dbReference type="Gene3D" id="3.90.176.10">
    <property type="entry name" value="Toxin ADP-ribosyltransferase, Chain A, domain 1"/>
    <property type="match status" value="1"/>
</dbReference>
<evidence type="ECO:0000256" key="7">
    <source>
        <dbReference type="ARBA" id="ARBA00022679"/>
    </source>
</evidence>
<keyword evidence="8" id="KW-0548">Nucleotidyltransferase</keyword>
<evidence type="ECO:0000256" key="9">
    <source>
        <dbReference type="ARBA" id="ARBA00023026"/>
    </source>
</evidence>
<keyword evidence="13" id="KW-1185">Reference proteome</keyword>
<comment type="catalytic activity">
    <reaction evidence="10">
        <text>L-arginyl-[protein] + NAD(+) = N(omega)-(ADP-D-ribosyl)-L-arginyl-[protein] + nicotinamide + H(+)</text>
        <dbReference type="Rhea" id="RHEA:19149"/>
        <dbReference type="Rhea" id="RHEA-COMP:10532"/>
        <dbReference type="Rhea" id="RHEA-COMP:15087"/>
        <dbReference type="ChEBI" id="CHEBI:15378"/>
        <dbReference type="ChEBI" id="CHEBI:17154"/>
        <dbReference type="ChEBI" id="CHEBI:29965"/>
        <dbReference type="ChEBI" id="CHEBI:57540"/>
        <dbReference type="ChEBI" id="CHEBI:142554"/>
        <dbReference type="EC" id="2.4.2.31"/>
    </reaction>
</comment>
<keyword evidence="6" id="KW-0328">Glycosyltransferase</keyword>
<keyword evidence="5" id="KW-0800">Toxin</keyword>
<accession>A0ABY4G4W6</accession>
<dbReference type="RefSeq" id="WP_245119787.1">
    <property type="nucleotide sequence ID" value="NZ_CP095061.1"/>
</dbReference>
<dbReference type="InterPro" id="IPR050999">
    <property type="entry name" value="ADP-ribosyltransferase_ARG"/>
</dbReference>
<dbReference type="EC" id="2.4.2.31" evidence="3"/>
<name>A0ABY4G4W6_9BACT</name>
<feature type="region of interest" description="Disordered" evidence="11">
    <location>
        <begin position="127"/>
        <end position="155"/>
    </location>
</feature>
<keyword evidence="9" id="KW-0843">Virulence</keyword>
<evidence type="ECO:0000313" key="12">
    <source>
        <dbReference type="EMBL" id="UOQ65806.1"/>
    </source>
</evidence>
<dbReference type="PROSITE" id="PS51996">
    <property type="entry name" value="TR_MART"/>
    <property type="match status" value="1"/>
</dbReference>
<dbReference type="Proteomes" id="UP000830401">
    <property type="component" value="Chromosome"/>
</dbReference>
<dbReference type="SUPFAM" id="SSF56399">
    <property type="entry name" value="ADP-ribosylation"/>
    <property type="match status" value="1"/>
</dbReference>
<evidence type="ECO:0000256" key="4">
    <source>
        <dbReference type="ARBA" id="ARBA00022525"/>
    </source>
</evidence>
<dbReference type="EMBL" id="CP095061">
    <property type="protein sequence ID" value="UOQ65806.1"/>
    <property type="molecule type" value="Genomic_DNA"/>
</dbReference>
<evidence type="ECO:0000256" key="3">
    <source>
        <dbReference type="ARBA" id="ARBA00012031"/>
    </source>
</evidence>
<protein>
    <recommendedName>
        <fullName evidence="3">NAD(+)--protein-arginine ADP-ribosyltransferase</fullName>
        <ecNumber evidence="3">2.4.2.31</ecNumber>
    </recommendedName>
</protein>
<evidence type="ECO:0000256" key="6">
    <source>
        <dbReference type="ARBA" id="ARBA00022676"/>
    </source>
</evidence>
<evidence type="ECO:0000256" key="8">
    <source>
        <dbReference type="ARBA" id="ARBA00022695"/>
    </source>
</evidence>
<keyword evidence="7" id="KW-0808">Transferase</keyword>
<organism evidence="12 13">
    <name type="scientific">Hymenobacter volaticus</name>
    <dbReference type="NCBI Taxonomy" id="2932254"/>
    <lineage>
        <taxon>Bacteria</taxon>
        <taxon>Pseudomonadati</taxon>
        <taxon>Bacteroidota</taxon>
        <taxon>Cytophagia</taxon>
        <taxon>Cytophagales</taxon>
        <taxon>Hymenobacteraceae</taxon>
        <taxon>Hymenobacter</taxon>
    </lineage>
</organism>
<comment type="similarity">
    <text evidence="2">Belongs to the Arg-specific ADP-ribosyltransferase family.</text>
</comment>
<dbReference type="InterPro" id="IPR041408">
    <property type="entry name" value="Hcp_Tssd"/>
</dbReference>
<evidence type="ECO:0000256" key="1">
    <source>
        <dbReference type="ARBA" id="ARBA00004613"/>
    </source>
</evidence>
<evidence type="ECO:0000256" key="2">
    <source>
        <dbReference type="ARBA" id="ARBA00009558"/>
    </source>
</evidence>
<dbReference type="PANTHER" id="PTHR10339:SF25">
    <property type="entry name" value="SECRETED EXOENZYME S"/>
    <property type="match status" value="1"/>
</dbReference>
<gene>
    <name evidence="12" type="ORF">MUN86_20125</name>
</gene>
<evidence type="ECO:0000256" key="10">
    <source>
        <dbReference type="ARBA" id="ARBA00047597"/>
    </source>
</evidence>
<keyword evidence="4" id="KW-0964">Secreted</keyword>
<comment type="subcellular location">
    <subcellularLocation>
        <location evidence="1">Secreted</location>
    </subcellularLocation>
</comment>
<sequence length="355" mass="39620">MNRASFDGTLHLPALGLQLSIQQSHYRWVQHQDHRGRPCSKVRFGSLLIEVLANQEQLAELTQLAANPFTIVDGHAAYTQADGQGTFVTVWFQQASLHHFTEYFDATGTRGTEASWVVQFALAPQQMGRDSGTSGSFVAPAPGTHGESPSSLPTPAVAAPAPLSDIEILFSNGSLVEIRNNILSGLYSREHSNLISVEEQAVVAYYTTGEGYRNFNQALRGEMPMTDFFRAQERVLNGALEKLPKYQSWVVRGTGESETKRFAAAAVGDVIEYDNFVSSSLEEFIADDFMYRKNGEYVLRIKSKNGVRITEMSMAKSEDEVLFLSKRKFKVTSKSYRPRFTEDDPLIKEINLEEL</sequence>
<dbReference type="Pfam" id="PF01129">
    <property type="entry name" value="ART"/>
    <property type="match status" value="1"/>
</dbReference>
<dbReference type="Pfam" id="PF17642">
    <property type="entry name" value="TssD"/>
    <property type="match status" value="1"/>
</dbReference>
<evidence type="ECO:0000256" key="5">
    <source>
        <dbReference type="ARBA" id="ARBA00022656"/>
    </source>
</evidence>
<evidence type="ECO:0000313" key="13">
    <source>
        <dbReference type="Proteomes" id="UP000830401"/>
    </source>
</evidence>
<dbReference type="PANTHER" id="PTHR10339">
    <property type="entry name" value="ADP-RIBOSYLTRANSFERASE"/>
    <property type="match status" value="1"/>
</dbReference>
<reference evidence="12" key="1">
    <citation type="submission" date="2022-04" db="EMBL/GenBank/DDBJ databases">
        <title>Hymenobacter sp. isolated from the air.</title>
        <authorList>
            <person name="Won M."/>
            <person name="Lee C.-M."/>
            <person name="Woen H.-Y."/>
            <person name="Kwon S.-W."/>
        </authorList>
    </citation>
    <scope>NUCLEOTIDE SEQUENCE</scope>
    <source>
        <strain evidence="12">5420S-77</strain>
    </source>
</reference>
<proteinExistence type="inferred from homology"/>